<gene>
    <name evidence="1" type="ORF">NDU88_006706</name>
</gene>
<organism evidence="1 2">
    <name type="scientific">Pleurodeles waltl</name>
    <name type="common">Iberian ribbed newt</name>
    <dbReference type="NCBI Taxonomy" id="8319"/>
    <lineage>
        <taxon>Eukaryota</taxon>
        <taxon>Metazoa</taxon>
        <taxon>Chordata</taxon>
        <taxon>Craniata</taxon>
        <taxon>Vertebrata</taxon>
        <taxon>Euteleostomi</taxon>
        <taxon>Amphibia</taxon>
        <taxon>Batrachia</taxon>
        <taxon>Caudata</taxon>
        <taxon>Salamandroidea</taxon>
        <taxon>Salamandridae</taxon>
        <taxon>Pleurodelinae</taxon>
        <taxon>Pleurodeles</taxon>
    </lineage>
</organism>
<name>A0AAV7MD02_PLEWA</name>
<dbReference type="Proteomes" id="UP001066276">
    <property type="component" value="Chromosome 10"/>
</dbReference>
<protein>
    <submittedName>
        <fullName evidence="1">Uncharacterized protein</fullName>
    </submittedName>
</protein>
<evidence type="ECO:0000313" key="2">
    <source>
        <dbReference type="Proteomes" id="UP001066276"/>
    </source>
</evidence>
<reference evidence="1" key="1">
    <citation type="journal article" date="2022" name="bioRxiv">
        <title>Sequencing and chromosome-scale assembly of the giantPleurodeles waltlgenome.</title>
        <authorList>
            <person name="Brown T."/>
            <person name="Elewa A."/>
            <person name="Iarovenko S."/>
            <person name="Subramanian E."/>
            <person name="Araus A.J."/>
            <person name="Petzold A."/>
            <person name="Susuki M."/>
            <person name="Suzuki K.-i.T."/>
            <person name="Hayashi T."/>
            <person name="Toyoda A."/>
            <person name="Oliveira C."/>
            <person name="Osipova E."/>
            <person name="Leigh N.D."/>
            <person name="Simon A."/>
            <person name="Yun M.H."/>
        </authorList>
    </citation>
    <scope>NUCLEOTIDE SEQUENCE</scope>
    <source>
        <strain evidence="1">20211129_DDA</strain>
        <tissue evidence="1">Liver</tissue>
    </source>
</reference>
<dbReference type="AlphaFoldDB" id="A0AAV7MD02"/>
<accession>A0AAV7MD02</accession>
<sequence>MGRPDIRRSWGCIKNTQRQMRRESRAEGRADRGPAGARIEWTILGNRSFRHKGAKREPVSGFPSGTRNITEEGHMLCVCPKLELASLVSAGRPNKIKGEHSSHMLIEPSASCGVQRWASQSLTPAQASETIASATVIYALLEVRCTVDGLS</sequence>
<proteinExistence type="predicted"/>
<evidence type="ECO:0000313" key="1">
    <source>
        <dbReference type="EMBL" id="KAJ1101640.1"/>
    </source>
</evidence>
<keyword evidence="2" id="KW-1185">Reference proteome</keyword>
<comment type="caution">
    <text evidence="1">The sequence shown here is derived from an EMBL/GenBank/DDBJ whole genome shotgun (WGS) entry which is preliminary data.</text>
</comment>
<dbReference type="EMBL" id="JANPWB010000014">
    <property type="protein sequence ID" value="KAJ1101640.1"/>
    <property type="molecule type" value="Genomic_DNA"/>
</dbReference>